<gene>
    <name evidence="4" type="ORF">K1W69_22940</name>
</gene>
<dbReference type="GO" id="GO:0015562">
    <property type="term" value="F:efflux transmembrane transporter activity"/>
    <property type="evidence" value="ECO:0007669"/>
    <property type="project" value="InterPro"/>
</dbReference>
<accession>A0AAE2ZNA8</accession>
<proteinExistence type="inferred from homology"/>
<keyword evidence="3" id="KW-0732">Signal</keyword>
<dbReference type="GO" id="GO:0031640">
    <property type="term" value="P:killing of cells of another organism"/>
    <property type="evidence" value="ECO:0007669"/>
    <property type="project" value="UniProtKB-KW"/>
</dbReference>
<evidence type="ECO:0000256" key="2">
    <source>
        <dbReference type="PIRNR" id="PIRNR001892"/>
    </source>
</evidence>
<feature type="signal peptide" evidence="3">
    <location>
        <begin position="1"/>
        <end position="26"/>
    </location>
</feature>
<dbReference type="Pfam" id="PF02321">
    <property type="entry name" value="OEP"/>
    <property type="match status" value="2"/>
</dbReference>
<keyword evidence="2" id="KW-0813">Transport</keyword>
<reference evidence="4" key="1">
    <citation type="submission" date="2021-08" db="EMBL/GenBank/DDBJ databases">
        <title>Hoeflea bacterium WL0058 sp. nov., isolated from the sediment.</title>
        <authorList>
            <person name="Wang L."/>
            <person name="Zhang D."/>
        </authorList>
    </citation>
    <scope>NUCLEOTIDE SEQUENCE</scope>
    <source>
        <strain evidence="4">WL0058</strain>
    </source>
</reference>
<dbReference type="PANTHER" id="PTHR30203:SF29">
    <property type="entry name" value="PROTEIN CYAE"/>
    <property type="match status" value="1"/>
</dbReference>
<sequence length="501" mass="52653">MTIFISQSRPASLSLLAAAVMITATGCISKSLDLASDSPDQAWRPEGSTTSSSDFSVPAEPAVAKLERGVDSQKVYKLTELIDLAQTKNPATRIAWEQARQAALAVGMSEAAYLPTISANVIGGYQNFVTPLPDLSGGTTDVTTTASGFAPNVALEWLVFDFGQRKSLREAAKHNLHAANVSFNGAHQAVIYNVTRSYYLYGAAQSNVKIAEQALANSKRIRDAAQSRYANGIGTTIAVAQSKQLEAEAKYRLVQAQDTLRDSYQDVLAAVGISSLSKIRIASSANRRLPSAQSFPTEQVIEAALSRRPDVIASYAELKSSQANEMAAKARFMPKVYLGAIAAMGDGTIQSGNLPGLAGQGTTSGVFVGLTVPLYSGGIREGTRRQAQSAVAAAEASFEKTRNTAVQEIVIASDTLRSALQAYASASELVRAAKVTYDAAFDAYKNGVGTVTDAIEAETGLLDARQAQADAHASALVAASTLAFSLGAMTSRTSAALLFSN</sequence>
<comment type="similarity">
    <text evidence="1 2">Belongs to the outer membrane factor (OMF) (TC 1.B.17) family.</text>
</comment>
<evidence type="ECO:0000256" key="1">
    <source>
        <dbReference type="ARBA" id="ARBA00007613"/>
    </source>
</evidence>
<dbReference type="EMBL" id="JAICBX010000005">
    <property type="protein sequence ID" value="MBW8640069.1"/>
    <property type="molecule type" value="Genomic_DNA"/>
</dbReference>
<dbReference type="InterPro" id="IPR028351">
    <property type="entry name" value="CyaE"/>
</dbReference>
<keyword evidence="2" id="KW-0354">Hemolysis</keyword>
<keyword evidence="5" id="KW-1185">Reference proteome</keyword>
<keyword evidence="2" id="KW-0204">Cytolysis</keyword>
<dbReference type="Proteomes" id="UP001196509">
    <property type="component" value="Unassembled WGS sequence"/>
</dbReference>
<dbReference type="RefSeq" id="WP_220230788.1">
    <property type="nucleotide sequence ID" value="NZ_JAICBX010000005.1"/>
</dbReference>
<dbReference type="InterPro" id="IPR010131">
    <property type="entry name" value="MdtP/NodT-like"/>
</dbReference>
<comment type="caution">
    <text evidence="4">The sequence shown here is derived from an EMBL/GenBank/DDBJ whole genome shotgun (WGS) entry which is preliminary data.</text>
</comment>
<dbReference type="SUPFAM" id="SSF56954">
    <property type="entry name" value="Outer membrane efflux proteins (OEP)"/>
    <property type="match status" value="1"/>
</dbReference>
<dbReference type="AlphaFoldDB" id="A0AAE2ZNA8"/>
<protein>
    <recommendedName>
        <fullName evidence="2">Protein CyaE</fullName>
    </recommendedName>
</protein>
<dbReference type="PANTHER" id="PTHR30203">
    <property type="entry name" value="OUTER MEMBRANE CATION EFFLUX PROTEIN"/>
    <property type="match status" value="1"/>
</dbReference>
<dbReference type="GO" id="GO:0009279">
    <property type="term" value="C:cell outer membrane"/>
    <property type="evidence" value="ECO:0007669"/>
    <property type="project" value="UniProtKB-SubCell"/>
</dbReference>
<name>A0AAE2ZNA8_9HYPH</name>
<evidence type="ECO:0000256" key="3">
    <source>
        <dbReference type="SAM" id="SignalP"/>
    </source>
</evidence>
<comment type="function">
    <text evidence="2">CyaE is necessary for transport of calmodulin-sensitive adenylate cyclase-hemolysin (cyclolysin).</text>
</comment>
<evidence type="ECO:0000313" key="5">
    <source>
        <dbReference type="Proteomes" id="UP001196509"/>
    </source>
</evidence>
<dbReference type="PIRSF" id="PIRSF001892">
    <property type="entry name" value="CyaE"/>
    <property type="match status" value="1"/>
</dbReference>
<dbReference type="Gene3D" id="1.20.1600.10">
    <property type="entry name" value="Outer membrane efflux proteins (OEP)"/>
    <property type="match status" value="1"/>
</dbReference>
<keyword evidence="2" id="KW-0472">Membrane</keyword>
<feature type="chain" id="PRO_5042296026" description="Protein CyaE" evidence="3">
    <location>
        <begin position="27"/>
        <end position="501"/>
    </location>
</feature>
<organism evidence="4 5">
    <name type="scientific">Flavimaribacter sediminis</name>
    <dbReference type="NCBI Taxonomy" id="2865987"/>
    <lineage>
        <taxon>Bacteria</taxon>
        <taxon>Pseudomonadati</taxon>
        <taxon>Pseudomonadota</taxon>
        <taxon>Alphaproteobacteria</taxon>
        <taxon>Hyphomicrobiales</taxon>
        <taxon>Rhizobiaceae</taxon>
        <taxon>Flavimaribacter</taxon>
    </lineage>
</organism>
<keyword evidence="2" id="KW-0998">Cell outer membrane</keyword>
<comment type="subcellular location">
    <subcellularLocation>
        <location evidence="2">Cell outer membrane</location>
        <topology evidence="2">Peripheral membrane protein</topology>
    </subcellularLocation>
</comment>
<dbReference type="InterPro" id="IPR003423">
    <property type="entry name" value="OMP_efflux"/>
</dbReference>
<evidence type="ECO:0000313" key="4">
    <source>
        <dbReference type="EMBL" id="MBW8640069.1"/>
    </source>
</evidence>